<evidence type="ECO:0000313" key="1">
    <source>
        <dbReference type="EMBL" id="CAK9013044.1"/>
    </source>
</evidence>
<comment type="caution">
    <text evidence="1">The sequence shown here is derived from an EMBL/GenBank/DDBJ whole genome shotgun (WGS) entry which is preliminary data.</text>
</comment>
<dbReference type="Proteomes" id="UP001642484">
    <property type="component" value="Unassembled WGS sequence"/>
</dbReference>
<evidence type="ECO:0000313" key="2">
    <source>
        <dbReference type="Proteomes" id="UP001642484"/>
    </source>
</evidence>
<accession>A0ABP0JFU2</accession>
<sequence>MKTLMRTFQVLVLCKGKGLLQVAEQKDLTDTSVLAGAAIRPLLETAKIFYSQCQILRRFLKSPSALTRLLPPVASRSWWDDGAGKLKCCFSGGDCAHGASKGNCRPFHHSS</sequence>
<organism evidence="1 2">
    <name type="scientific">Durusdinium trenchii</name>
    <dbReference type="NCBI Taxonomy" id="1381693"/>
    <lineage>
        <taxon>Eukaryota</taxon>
        <taxon>Sar</taxon>
        <taxon>Alveolata</taxon>
        <taxon>Dinophyceae</taxon>
        <taxon>Suessiales</taxon>
        <taxon>Symbiodiniaceae</taxon>
        <taxon>Durusdinium</taxon>
    </lineage>
</organism>
<gene>
    <name evidence="1" type="ORF">CCMP2556_LOCUS11105</name>
</gene>
<proteinExistence type="predicted"/>
<keyword evidence="2" id="KW-1185">Reference proteome</keyword>
<name>A0ABP0JFU2_9DINO</name>
<reference evidence="1 2" key="1">
    <citation type="submission" date="2024-02" db="EMBL/GenBank/DDBJ databases">
        <authorList>
            <person name="Chen Y."/>
            <person name="Shah S."/>
            <person name="Dougan E. K."/>
            <person name="Thang M."/>
            <person name="Chan C."/>
        </authorList>
    </citation>
    <scope>NUCLEOTIDE SEQUENCE [LARGE SCALE GENOMIC DNA]</scope>
</reference>
<dbReference type="EMBL" id="CAXAMN010005247">
    <property type="protein sequence ID" value="CAK9013044.1"/>
    <property type="molecule type" value="Genomic_DNA"/>
</dbReference>
<protein>
    <submittedName>
        <fullName evidence="1">Uncharacterized protein</fullName>
    </submittedName>
</protein>